<evidence type="ECO:0000313" key="3">
    <source>
        <dbReference type="Proteomes" id="UP001418222"/>
    </source>
</evidence>
<name>A0AAP0G2T2_9ASPA</name>
<dbReference type="EMBL" id="JBBWWQ010000012">
    <property type="protein sequence ID" value="KAK8934850.1"/>
    <property type="molecule type" value="Genomic_DNA"/>
</dbReference>
<protein>
    <submittedName>
        <fullName evidence="2">Uncharacterized protein</fullName>
    </submittedName>
</protein>
<keyword evidence="1" id="KW-0175">Coiled coil</keyword>
<organism evidence="2 3">
    <name type="scientific">Platanthera zijinensis</name>
    <dbReference type="NCBI Taxonomy" id="2320716"/>
    <lineage>
        <taxon>Eukaryota</taxon>
        <taxon>Viridiplantae</taxon>
        <taxon>Streptophyta</taxon>
        <taxon>Embryophyta</taxon>
        <taxon>Tracheophyta</taxon>
        <taxon>Spermatophyta</taxon>
        <taxon>Magnoliopsida</taxon>
        <taxon>Liliopsida</taxon>
        <taxon>Asparagales</taxon>
        <taxon>Orchidaceae</taxon>
        <taxon>Orchidoideae</taxon>
        <taxon>Orchideae</taxon>
        <taxon>Orchidinae</taxon>
        <taxon>Platanthera</taxon>
    </lineage>
</organism>
<comment type="caution">
    <text evidence="2">The sequence shown here is derived from an EMBL/GenBank/DDBJ whole genome shotgun (WGS) entry which is preliminary data.</text>
</comment>
<evidence type="ECO:0000256" key="1">
    <source>
        <dbReference type="SAM" id="Coils"/>
    </source>
</evidence>
<reference evidence="2 3" key="1">
    <citation type="journal article" date="2022" name="Nat. Plants">
        <title>Genomes of leafy and leafless Platanthera orchids illuminate the evolution of mycoheterotrophy.</title>
        <authorList>
            <person name="Li M.H."/>
            <person name="Liu K.W."/>
            <person name="Li Z."/>
            <person name="Lu H.C."/>
            <person name="Ye Q.L."/>
            <person name="Zhang D."/>
            <person name="Wang J.Y."/>
            <person name="Li Y.F."/>
            <person name="Zhong Z.M."/>
            <person name="Liu X."/>
            <person name="Yu X."/>
            <person name="Liu D.K."/>
            <person name="Tu X.D."/>
            <person name="Liu B."/>
            <person name="Hao Y."/>
            <person name="Liao X.Y."/>
            <person name="Jiang Y.T."/>
            <person name="Sun W.H."/>
            <person name="Chen J."/>
            <person name="Chen Y.Q."/>
            <person name="Ai Y."/>
            <person name="Zhai J.W."/>
            <person name="Wu S.S."/>
            <person name="Zhou Z."/>
            <person name="Hsiao Y.Y."/>
            <person name="Wu W.L."/>
            <person name="Chen Y.Y."/>
            <person name="Lin Y.F."/>
            <person name="Hsu J.L."/>
            <person name="Li C.Y."/>
            <person name="Wang Z.W."/>
            <person name="Zhao X."/>
            <person name="Zhong W.Y."/>
            <person name="Ma X.K."/>
            <person name="Ma L."/>
            <person name="Huang J."/>
            <person name="Chen G.Z."/>
            <person name="Huang M.Z."/>
            <person name="Huang L."/>
            <person name="Peng D.H."/>
            <person name="Luo Y.B."/>
            <person name="Zou S.Q."/>
            <person name="Chen S.P."/>
            <person name="Lan S."/>
            <person name="Tsai W.C."/>
            <person name="Van de Peer Y."/>
            <person name="Liu Z.J."/>
        </authorList>
    </citation>
    <scope>NUCLEOTIDE SEQUENCE [LARGE SCALE GENOMIC DNA]</scope>
    <source>
        <strain evidence="2">Lor287</strain>
    </source>
</reference>
<gene>
    <name evidence="2" type="ORF">KSP39_PZI014379</name>
</gene>
<dbReference type="Proteomes" id="UP001418222">
    <property type="component" value="Unassembled WGS sequence"/>
</dbReference>
<sequence>MSNLDHEIQSANLQFTDVKHPFVQTELEKNLLVEEKFYLLRKMSNLDHEIQFSNLQLTDVRNALLQTEFERNSLFQGKSGFLRKMNEDGVVIDGFKAQVKELEIEKSHFLQKISNLDLEIQSAKLQLINIKTALLTAEDEKKALISGNSVVESKLLEAEFMKEKLQDEMRELNHTNSTLLSKIDETEKATIDTKTGIHLFDELLTEHKQLENN</sequence>
<dbReference type="AlphaFoldDB" id="A0AAP0G2T2"/>
<proteinExistence type="predicted"/>
<evidence type="ECO:0000313" key="2">
    <source>
        <dbReference type="EMBL" id="KAK8934850.1"/>
    </source>
</evidence>
<keyword evidence="3" id="KW-1185">Reference proteome</keyword>
<feature type="coiled-coil region" evidence="1">
    <location>
        <begin position="151"/>
        <end position="189"/>
    </location>
</feature>
<accession>A0AAP0G2T2</accession>